<organism evidence="3 4">
    <name type="scientific">Brevibacillus fluminis</name>
    <dbReference type="NCBI Taxonomy" id="511487"/>
    <lineage>
        <taxon>Bacteria</taxon>
        <taxon>Bacillati</taxon>
        <taxon>Bacillota</taxon>
        <taxon>Bacilli</taxon>
        <taxon>Bacillales</taxon>
        <taxon>Paenibacillaceae</taxon>
        <taxon>Brevibacillus</taxon>
    </lineage>
</organism>
<evidence type="ECO:0000256" key="1">
    <source>
        <dbReference type="SAM" id="MobiDB-lite"/>
    </source>
</evidence>
<dbReference type="Proteomes" id="UP000271031">
    <property type="component" value="Unassembled WGS sequence"/>
</dbReference>
<evidence type="ECO:0000259" key="2">
    <source>
        <dbReference type="Pfam" id="PF26160"/>
    </source>
</evidence>
<keyword evidence="4" id="KW-1185">Reference proteome</keyword>
<dbReference type="EMBL" id="RHHQ01000008">
    <property type="protein sequence ID" value="RNB89878.1"/>
    <property type="molecule type" value="Genomic_DNA"/>
</dbReference>
<comment type="caution">
    <text evidence="3">The sequence shown here is derived from an EMBL/GenBank/DDBJ whole genome shotgun (WGS) entry which is preliminary data.</text>
</comment>
<evidence type="ECO:0000313" key="4">
    <source>
        <dbReference type="Proteomes" id="UP000271031"/>
    </source>
</evidence>
<sequence length="86" mass="9678">MPRKSQEQTNSQPQPQVEGANQASAENPPVQVEELTFRVERLRANAKDLFDVPVEVFDGAMHGLSKAKITKVEATERIREFLSKEV</sequence>
<feature type="domain" description="YqzN/YkzM" evidence="2">
    <location>
        <begin position="36"/>
        <end position="85"/>
    </location>
</feature>
<protein>
    <recommendedName>
        <fullName evidence="2">YqzN/YkzM domain-containing protein</fullName>
    </recommendedName>
</protein>
<name>A0A3M8DP48_9BACL</name>
<dbReference type="AlphaFoldDB" id="A0A3M8DP48"/>
<dbReference type="OrthoDB" id="2628095at2"/>
<evidence type="ECO:0000313" key="3">
    <source>
        <dbReference type="EMBL" id="RNB89878.1"/>
    </source>
</evidence>
<proteinExistence type="predicted"/>
<reference evidence="3 4" key="1">
    <citation type="submission" date="2018-10" db="EMBL/GenBank/DDBJ databases">
        <title>Phylogenomics of Brevibacillus.</title>
        <authorList>
            <person name="Dunlap C."/>
        </authorList>
    </citation>
    <scope>NUCLEOTIDE SEQUENCE [LARGE SCALE GENOMIC DNA]</scope>
    <source>
        <strain evidence="3 4">JCM 15716</strain>
    </source>
</reference>
<dbReference type="Pfam" id="PF26160">
    <property type="entry name" value="YqzN_YkzM"/>
    <property type="match status" value="1"/>
</dbReference>
<feature type="compositionally biased region" description="Polar residues" evidence="1">
    <location>
        <begin position="7"/>
        <end position="25"/>
    </location>
</feature>
<feature type="region of interest" description="Disordered" evidence="1">
    <location>
        <begin position="1"/>
        <end position="31"/>
    </location>
</feature>
<dbReference type="InterPro" id="IPR058869">
    <property type="entry name" value="YqzN_YkzM"/>
</dbReference>
<gene>
    <name evidence="3" type="ORF">EDM56_12020</name>
</gene>
<accession>A0A3M8DP48</accession>
<dbReference type="RefSeq" id="WP_122918131.1">
    <property type="nucleotide sequence ID" value="NZ_RHHQ01000008.1"/>
</dbReference>